<sequence>MPGWAGLGGVRYVPPAWGATDTDQAKAELNRLNIQVVRTLRTSDAAFSLGEGTDGLACVRFGMVTAETDITELLSLRDSYRTSLVSLEARGPVLIEINFEKLFS</sequence>
<name>A0A3Q0IX32_DIACI</name>
<dbReference type="KEGG" id="dci:113467146"/>
<feature type="domain" description="PDXDC1-like third" evidence="1">
    <location>
        <begin position="1"/>
        <end position="75"/>
    </location>
</feature>
<dbReference type="PaxDb" id="121845-A0A3Q0IX32"/>
<proteinExistence type="predicted"/>
<organism evidence="2 3">
    <name type="scientific">Diaphorina citri</name>
    <name type="common">Asian citrus psyllid</name>
    <dbReference type="NCBI Taxonomy" id="121845"/>
    <lineage>
        <taxon>Eukaryota</taxon>
        <taxon>Metazoa</taxon>
        <taxon>Ecdysozoa</taxon>
        <taxon>Arthropoda</taxon>
        <taxon>Hexapoda</taxon>
        <taxon>Insecta</taxon>
        <taxon>Pterygota</taxon>
        <taxon>Neoptera</taxon>
        <taxon>Paraneoptera</taxon>
        <taxon>Hemiptera</taxon>
        <taxon>Sternorrhyncha</taxon>
        <taxon>Psylloidea</taxon>
        <taxon>Psyllidae</taxon>
        <taxon>Diaphorininae</taxon>
        <taxon>Diaphorina</taxon>
    </lineage>
</organism>
<dbReference type="GeneID" id="113467146"/>
<evidence type="ECO:0000313" key="2">
    <source>
        <dbReference type="Proteomes" id="UP000079169"/>
    </source>
</evidence>
<protein>
    <submittedName>
        <fullName evidence="3">Uncharacterized protein LOC113467146</fullName>
    </submittedName>
</protein>
<dbReference type="STRING" id="121845.A0A3Q0IX32"/>
<evidence type="ECO:0000313" key="3">
    <source>
        <dbReference type="RefSeq" id="XP_026678970.1"/>
    </source>
</evidence>
<gene>
    <name evidence="3" type="primary">LOC113467146</name>
</gene>
<dbReference type="InterPro" id="IPR055102">
    <property type="entry name" value="PDXDC1-like_3rd"/>
</dbReference>
<reference evidence="3" key="1">
    <citation type="submission" date="2025-08" db="UniProtKB">
        <authorList>
            <consortium name="RefSeq"/>
        </authorList>
    </citation>
    <scope>IDENTIFICATION</scope>
</reference>
<dbReference type="Proteomes" id="UP000079169">
    <property type="component" value="Unplaced"/>
</dbReference>
<dbReference type="AlphaFoldDB" id="A0A3Q0IX32"/>
<accession>A0A3Q0IX32</accession>
<keyword evidence="2" id="KW-1185">Reference proteome</keyword>
<evidence type="ECO:0000259" key="1">
    <source>
        <dbReference type="Pfam" id="PF22937"/>
    </source>
</evidence>
<dbReference type="Pfam" id="PF22937">
    <property type="entry name" value="PDXDC1-like_cen2"/>
    <property type="match status" value="1"/>
</dbReference>
<dbReference type="RefSeq" id="XP_026678970.1">
    <property type="nucleotide sequence ID" value="XM_026823169.1"/>
</dbReference>